<organism evidence="2">
    <name type="scientific">marine metagenome</name>
    <dbReference type="NCBI Taxonomy" id="408172"/>
    <lineage>
        <taxon>unclassified sequences</taxon>
        <taxon>metagenomes</taxon>
        <taxon>ecological metagenomes</taxon>
    </lineage>
</organism>
<name>A0A382AIL5_9ZZZZ</name>
<dbReference type="Pfam" id="PF00248">
    <property type="entry name" value="Aldo_ket_red"/>
    <property type="match status" value="1"/>
</dbReference>
<dbReference type="InterPro" id="IPR036812">
    <property type="entry name" value="NAD(P)_OxRdtase_dom_sf"/>
</dbReference>
<dbReference type="PANTHER" id="PTHR43638">
    <property type="entry name" value="OXIDOREDUCTASE, ALDO/KETO REDUCTASE FAMILY PROTEIN"/>
    <property type="match status" value="1"/>
</dbReference>
<protein>
    <recommendedName>
        <fullName evidence="1">NADP-dependent oxidoreductase domain-containing protein</fullName>
    </recommendedName>
</protein>
<dbReference type="PANTHER" id="PTHR43638:SF3">
    <property type="entry name" value="ALDEHYDE REDUCTASE"/>
    <property type="match status" value="1"/>
</dbReference>
<dbReference type="EMBL" id="UINC01025479">
    <property type="protein sequence ID" value="SVB01131.1"/>
    <property type="molecule type" value="Genomic_DNA"/>
</dbReference>
<dbReference type="Gene3D" id="3.20.20.100">
    <property type="entry name" value="NADP-dependent oxidoreductase domain"/>
    <property type="match status" value="1"/>
</dbReference>
<feature type="domain" description="NADP-dependent oxidoreductase" evidence="1">
    <location>
        <begin position="49"/>
        <end position="305"/>
    </location>
</feature>
<sequence>MVLSRRNALKVGAGLGAAALFDSRALFGQQQLPLLTKAIPSGGERVPVIGLGSAGTFNLDASSSEAREPLEVVRLFHELEGTVIDTAPSYGRAEPFVGDAIQEIDAVEDLFLATKVNIQDGGVSAALDQMNASSNTLGRRTIDLMQVWNLGDNFQNLGDRYLASHLEAVREWKSQGRARYVGITTSFPRQYDLVEAALRRHELDFVQLDYSIGHRDAEEILLPLAQERGVAVMVNRPFTSGDLFASVAGRPLPDWAADYDIESWGQFFLKFIVSHPAVTVAIPATSDPGHLVDNMGACRGSLPDAGVRRRMAEFYESL</sequence>
<evidence type="ECO:0000313" key="2">
    <source>
        <dbReference type="EMBL" id="SVB01131.1"/>
    </source>
</evidence>
<accession>A0A382AIL5</accession>
<evidence type="ECO:0000259" key="1">
    <source>
        <dbReference type="Pfam" id="PF00248"/>
    </source>
</evidence>
<proteinExistence type="predicted"/>
<dbReference type="InterPro" id="IPR023210">
    <property type="entry name" value="NADP_OxRdtase_dom"/>
</dbReference>
<dbReference type="AlphaFoldDB" id="A0A382AIL5"/>
<reference evidence="2" key="1">
    <citation type="submission" date="2018-05" db="EMBL/GenBank/DDBJ databases">
        <authorList>
            <person name="Lanie J.A."/>
            <person name="Ng W.-L."/>
            <person name="Kazmierczak K.M."/>
            <person name="Andrzejewski T.M."/>
            <person name="Davidsen T.M."/>
            <person name="Wayne K.J."/>
            <person name="Tettelin H."/>
            <person name="Glass J.I."/>
            <person name="Rusch D."/>
            <person name="Podicherti R."/>
            <person name="Tsui H.-C.T."/>
            <person name="Winkler M.E."/>
        </authorList>
    </citation>
    <scope>NUCLEOTIDE SEQUENCE</scope>
</reference>
<dbReference type="PROSITE" id="PS51318">
    <property type="entry name" value="TAT"/>
    <property type="match status" value="1"/>
</dbReference>
<dbReference type="CDD" id="cd19095">
    <property type="entry name" value="AKR_PA4992-like"/>
    <property type="match status" value="1"/>
</dbReference>
<gene>
    <name evidence="2" type="ORF">METZ01_LOCUS153985</name>
</gene>
<dbReference type="SUPFAM" id="SSF51430">
    <property type="entry name" value="NAD(P)-linked oxidoreductase"/>
    <property type="match status" value="1"/>
</dbReference>
<dbReference type="InterPro" id="IPR006311">
    <property type="entry name" value="TAT_signal"/>
</dbReference>